<organism evidence="1 2">
    <name type="scientific">Streptococcus equinus</name>
    <name type="common">Streptococcus bovis</name>
    <dbReference type="NCBI Taxonomy" id="1335"/>
    <lineage>
        <taxon>Bacteria</taxon>
        <taxon>Bacillati</taxon>
        <taxon>Bacillota</taxon>
        <taxon>Bacilli</taxon>
        <taxon>Lactobacillales</taxon>
        <taxon>Streptococcaceae</taxon>
        <taxon>Streptococcus</taxon>
    </lineage>
</organism>
<name>A0A239RHF7_STREI</name>
<evidence type="ECO:0000313" key="1">
    <source>
        <dbReference type="EMBL" id="SNU09840.1"/>
    </source>
</evidence>
<sequence length="82" mass="9515">MNILKRLSGSGRVKVRITFKNRAESQIYNMSRKVYDALAESCKIPDAFKRFSESDPIFLTDDILMIEKLEDDILTIEAREDD</sequence>
<gene>
    <name evidence="1" type="ORF">SAMN05216470_2052</name>
</gene>
<dbReference type="AlphaFoldDB" id="A0A239RHF7"/>
<proteinExistence type="predicted"/>
<dbReference type="EMBL" id="FZRA01000014">
    <property type="protein sequence ID" value="SNU09840.1"/>
    <property type="molecule type" value="Genomic_DNA"/>
</dbReference>
<accession>A0A239RHF7</accession>
<protein>
    <submittedName>
        <fullName evidence="1">Uncharacterized protein</fullName>
    </submittedName>
</protein>
<dbReference type="Proteomes" id="UP000214649">
    <property type="component" value="Unassembled WGS sequence"/>
</dbReference>
<reference evidence="1 2" key="1">
    <citation type="submission" date="2017-07" db="EMBL/GenBank/DDBJ databases">
        <authorList>
            <person name="Sun Z.S."/>
            <person name="Albrecht U."/>
            <person name="Echele G."/>
            <person name="Lee C.C."/>
        </authorList>
    </citation>
    <scope>NUCLEOTIDE SEQUENCE [LARGE SCALE GENOMIC DNA]</scope>
    <source>
        <strain evidence="1 2">AR3</strain>
    </source>
</reference>
<evidence type="ECO:0000313" key="2">
    <source>
        <dbReference type="Proteomes" id="UP000214649"/>
    </source>
</evidence>